<keyword evidence="1" id="KW-0472">Membrane</keyword>
<name>A0A4R5LB55_9BURK</name>
<evidence type="ECO:0000313" key="2">
    <source>
        <dbReference type="EMBL" id="TDG05868.1"/>
    </source>
</evidence>
<keyword evidence="1" id="KW-0812">Transmembrane</keyword>
<feature type="transmembrane region" description="Helical" evidence="1">
    <location>
        <begin position="412"/>
        <end position="432"/>
    </location>
</feature>
<accession>A0A4R5LB55</accession>
<dbReference type="EMBL" id="SMOD01000018">
    <property type="protein sequence ID" value="TDG05868.1"/>
    <property type="molecule type" value="Genomic_DNA"/>
</dbReference>
<evidence type="ECO:0000256" key="1">
    <source>
        <dbReference type="SAM" id="Phobius"/>
    </source>
</evidence>
<dbReference type="OrthoDB" id="8756533at2"/>
<dbReference type="RefSeq" id="WP_133185107.1">
    <property type="nucleotide sequence ID" value="NZ_SMOD01000018.1"/>
</dbReference>
<gene>
    <name evidence="2" type="ORF">E1N52_23405</name>
</gene>
<feature type="transmembrane region" description="Helical" evidence="1">
    <location>
        <begin position="382"/>
        <end position="406"/>
    </location>
</feature>
<proteinExistence type="predicted"/>
<organism evidence="2 3">
    <name type="scientific">Paraburkholderia guartelaensis</name>
    <dbReference type="NCBI Taxonomy" id="2546446"/>
    <lineage>
        <taxon>Bacteria</taxon>
        <taxon>Pseudomonadati</taxon>
        <taxon>Pseudomonadota</taxon>
        <taxon>Betaproteobacteria</taxon>
        <taxon>Burkholderiales</taxon>
        <taxon>Burkholderiaceae</taxon>
        <taxon>Paraburkholderia</taxon>
    </lineage>
</organism>
<sequence>MGERPLVQHTACIDLPGEPVNCWAETDLTVLLRKHRDVIFDIELKKGATYSVEATQDWMYDVKKKKRVQKGQFLDGERYHLWVGRDFKGELVLSMNGTVLHRYSLAALNLRSESSDPKVKPAPLILTLGNQSGSKAQAQFTGGPQQGISLFAKPTTLVCRNTNGELPGAAWWGGMIPLDFGTQAHVSTTASMPAALQAHAEEDSVVHVFEVSLSNAPAEIVAFAENGGEDTALDTNKIVTRNWLLGQLAGGTSFVKDNFAELRDLWNRSFRLMQIVHPKAGAKTYVVFRGNAGLRKVITGTRYGAKSSKILAITAGTGTFESATAAAWEASKGAFKRATGIALVFTIALDAAEWYHDYSKVGPDGKHSKDLYDLFAKIGVDLVAAGITAAVSTALVGAVTTALLSAGLIASAPVWAVAAAAIGVAVAVGYFINLADNEFHITHWVAEKLRHAAKALEESYPKDYNGYPMMFMP</sequence>
<reference evidence="2 3" key="1">
    <citation type="submission" date="2019-03" db="EMBL/GenBank/DDBJ databases">
        <title>Paraburkholderia sp. isolated from native Mimosa gymnas in Guartela State Park, Brazil.</title>
        <authorList>
            <person name="Paulitsch F."/>
            <person name="Hungria M."/>
            <person name="Delamuta J.R.M."/>
            <person name="Ribeiro R.A."/>
            <person name="Dall'Agnol R."/>
            <person name="Silva J.S.B."/>
        </authorList>
    </citation>
    <scope>NUCLEOTIDE SEQUENCE [LARGE SCALE GENOMIC DNA]</scope>
    <source>
        <strain evidence="2 3">CNPSo 3008</strain>
    </source>
</reference>
<dbReference type="Proteomes" id="UP000295606">
    <property type="component" value="Unassembled WGS sequence"/>
</dbReference>
<keyword evidence="1" id="KW-1133">Transmembrane helix</keyword>
<protein>
    <submittedName>
        <fullName evidence="2">Uncharacterized protein</fullName>
    </submittedName>
</protein>
<comment type="caution">
    <text evidence="2">The sequence shown here is derived from an EMBL/GenBank/DDBJ whole genome shotgun (WGS) entry which is preliminary data.</text>
</comment>
<evidence type="ECO:0000313" key="3">
    <source>
        <dbReference type="Proteomes" id="UP000295606"/>
    </source>
</evidence>
<dbReference type="AlphaFoldDB" id="A0A4R5LB55"/>